<feature type="domain" description="SLH" evidence="4">
    <location>
        <begin position="694"/>
        <end position="757"/>
    </location>
</feature>
<organism evidence="5 6">
    <name type="scientific">Bifidobacterium criceti</name>
    <dbReference type="NCBI Taxonomy" id="1960969"/>
    <lineage>
        <taxon>Bacteria</taxon>
        <taxon>Bacillati</taxon>
        <taxon>Actinomycetota</taxon>
        <taxon>Actinomycetes</taxon>
        <taxon>Bifidobacteriales</taxon>
        <taxon>Bifidobacteriaceae</taxon>
        <taxon>Bifidobacterium</taxon>
    </lineage>
</organism>
<evidence type="ECO:0000256" key="1">
    <source>
        <dbReference type="ARBA" id="ARBA00022614"/>
    </source>
</evidence>
<keyword evidence="1" id="KW-0433">Leucine-rich repeat</keyword>
<dbReference type="SUPFAM" id="SSF49373">
    <property type="entry name" value="Invasin/intimin cell-adhesion fragments"/>
    <property type="match status" value="3"/>
</dbReference>
<keyword evidence="6" id="KW-1185">Reference proteome</keyword>
<sequence>MQQWGKRLTACLLAVAVSVGIAPMAYAADAKTLSINEQTFPDEHLREAVSQGDYDGDGVLNEFELNDLTYLYVSDAESLEGIQHLPALTDLNISGFYIKSLDFGIKPNLKDITVSTDSLESIDVSNNINLEYLSVSAPKLTSIDIANNDRLNYLYISSAQIDEIDLANNTELTNLSLSLDSLKHIDLSSQHLLRDFSLSSNHLDTLDLSSMTQLNELSLDLPSDIQGFQLPKTDTLTSFYLTYDGDIGNVNFASYPHLETLDIEDAETDDIDLSTNKALTDLSLRYMTIRSPLDLTGNTSLARLNLYNIEEIPTLALPDGDTLQRASISWVPLLSLTLKNKPANGAVFDSGVYRPSTSDGTFDIASVDPNFDPSKVSNLKKATLTGTVLTLASDYSDDYVSYDYDAGFGFTYPVEIYLTNYSSYVPVDSIDVICDGATNQEVSLRVGAWKQLSTIIKPENASNQYTYWESADPSVARIGDYDGLLAGVAPGTTRITAQCDGKERTITVHVLPAVTGTTVDSVAVSGTGVSGGKASINVGAKLNLIATVQPATSGAQVQWASSDADVALVSSTGQVHAVAPGTATITATAGGKSASVTVTVLKAVSVDSLAITGPGVANNKLSLAQNKTAQLSVKVSPSNAVVGPVYWSSSDTAVATVDGNGKVTAKSEGITAISVGASDKSAAIVLTVTKDGGAADRFKDVPAGTMFHDEIEWLASVGVTKGNSDGTYGYADSLNRRDMAIFLYRLAKVHGVGDAASYVPSDADYARFSDVRRGDFGAVEILWMASHGIANGTDGRYEGLKTLNRRDMAIFLARYARLAGVEGAGSYRPSAAEYGRFSDVSEGMFGAEEILWMAKVGITNGNADGSFGAYGDMQRHAMAAFLYRLDKLVA</sequence>
<dbReference type="PANTHER" id="PTHR47566:SF1">
    <property type="entry name" value="PROTEIN NUD1"/>
    <property type="match status" value="1"/>
</dbReference>
<evidence type="ECO:0000256" key="3">
    <source>
        <dbReference type="SAM" id="SignalP"/>
    </source>
</evidence>
<comment type="caution">
    <text evidence="5">The sequence shown here is derived from an EMBL/GenBank/DDBJ whole genome shotgun (WGS) entry which is preliminary data.</text>
</comment>
<dbReference type="EMBL" id="MVOH01000004">
    <property type="protein sequence ID" value="PAU68631.1"/>
    <property type="molecule type" value="Genomic_DNA"/>
</dbReference>
<dbReference type="PROSITE" id="PS51272">
    <property type="entry name" value="SLH"/>
    <property type="match status" value="3"/>
</dbReference>
<dbReference type="Pfam" id="PF00395">
    <property type="entry name" value="SLH"/>
    <property type="match status" value="1"/>
</dbReference>
<feature type="signal peptide" evidence="3">
    <location>
        <begin position="1"/>
        <end position="27"/>
    </location>
</feature>
<dbReference type="PROSITE" id="PS00018">
    <property type="entry name" value="EF_HAND_1"/>
    <property type="match status" value="1"/>
</dbReference>
<dbReference type="AlphaFoldDB" id="A0A2A2EI00"/>
<keyword evidence="3" id="KW-0732">Signal</keyword>
<dbReference type="InterPro" id="IPR008964">
    <property type="entry name" value="Invasin/intimin_cell_adhesion"/>
</dbReference>
<dbReference type="GO" id="GO:0035591">
    <property type="term" value="F:signaling adaptor activity"/>
    <property type="evidence" value="ECO:0007669"/>
    <property type="project" value="TreeGrafter"/>
</dbReference>
<proteinExistence type="predicted"/>
<dbReference type="InterPro" id="IPR018247">
    <property type="entry name" value="EF_Hand_1_Ca_BS"/>
</dbReference>
<reference evidence="5 6" key="1">
    <citation type="journal article" date="2017" name="ISME J.">
        <title>Unveiling bifidobacterial biogeography across the mammalian branch of the tree of life.</title>
        <authorList>
            <person name="Milani C."/>
            <person name="Mangifesta M."/>
            <person name="Mancabelli L."/>
            <person name="Lugli G.A."/>
            <person name="James K."/>
            <person name="Duranti S."/>
            <person name="Turroni F."/>
            <person name="Ferrario C."/>
            <person name="Ossiprandi M.C."/>
            <person name="van Sinderen D."/>
            <person name="Ventura M."/>
        </authorList>
    </citation>
    <scope>NUCLEOTIDE SEQUENCE [LARGE SCALE GENOMIC DNA]</scope>
    <source>
        <strain evidence="6">Ham19E</strain>
    </source>
</reference>
<dbReference type="Pfam" id="PF02368">
    <property type="entry name" value="Big_2"/>
    <property type="match status" value="3"/>
</dbReference>
<feature type="chain" id="PRO_5013127316" evidence="3">
    <location>
        <begin position="28"/>
        <end position="890"/>
    </location>
</feature>
<dbReference type="InterPro" id="IPR001119">
    <property type="entry name" value="SLH_dom"/>
</dbReference>
<dbReference type="InterPro" id="IPR052574">
    <property type="entry name" value="CDIRP"/>
</dbReference>
<dbReference type="RefSeq" id="WP_162287915.1">
    <property type="nucleotide sequence ID" value="NZ_MVOH01000004.1"/>
</dbReference>
<evidence type="ECO:0000313" key="6">
    <source>
        <dbReference type="Proteomes" id="UP000218399"/>
    </source>
</evidence>
<dbReference type="Gene3D" id="2.60.40.1080">
    <property type="match status" value="3"/>
</dbReference>
<dbReference type="Proteomes" id="UP000218399">
    <property type="component" value="Unassembled WGS sequence"/>
</dbReference>
<dbReference type="Gene3D" id="3.80.10.10">
    <property type="entry name" value="Ribonuclease Inhibitor"/>
    <property type="match status" value="1"/>
</dbReference>
<protein>
    <submittedName>
        <fullName evidence="5">Alpha-amylase</fullName>
    </submittedName>
</protein>
<keyword evidence="2" id="KW-0677">Repeat</keyword>
<feature type="domain" description="SLH" evidence="4">
    <location>
        <begin position="764"/>
        <end position="826"/>
    </location>
</feature>
<dbReference type="InterPro" id="IPR032675">
    <property type="entry name" value="LRR_dom_sf"/>
</dbReference>
<dbReference type="PANTHER" id="PTHR47566">
    <property type="match status" value="1"/>
</dbReference>
<dbReference type="InterPro" id="IPR003343">
    <property type="entry name" value="Big_2"/>
</dbReference>
<accession>A0A2A2EI00</accession>
<gene>
    <name evidence="5" type="ORF">B1526_0265</name>
</gene>
<name>A0A2A2EI00_9BIFI</name>
<evidence type="ECO:0000259" key="4">
    <source>
        <dbReference type="PROSITE" id="PS51272"/>
    </source>
</evidence>
<dbReference type="SUPFAM" id="SSF52058">
    <property type="entry name" value="L domain-like"/>
    <property type="match status" value="1"/>
</dbReference>
<dbReference type="SMART" id="SM00635">
    <property type="entry name" value="BID_2"/>
    <property type="match status" value="3"/>
</dbReference>
<evidence type="ECO:0000313" key="5">
    <source>
        <dbReference type="EMBL" id="PAU68631.1"/>
    </source>
</evidence>
<evidence type="ECO:0000256" key="2">
    <source>
        <dbReference type="ARBA" id="ARBA00022737"/>
    </source>
</evidence>
<feature type="domain" description="SLH" evidence="4">
    <location>
        <begin position="833"/>
        <end position="890"/>
    </location>
</feature>